<accession>A0A8H4PX85</accession>
<feature type="domain" description="HNH nuclease" evidence="2">
    <location>
        <begin position="185"/>
        <end position="243"/>
    </location>
</feature>
<keyword evidence="4" id="KW-1185">Reference proteome</keyword>
<dbReference type="EMBL" id="JAAVMX010000002">
    <property type="protein sequence ID" value="KAF4511933.1"/>
    <property type="molecule type" value="Genomic_DNA"/>
</dbReference>
<reference evidence="3 4" key="1">
    <citation type="journal article" date="2020" name="Genome Biol. Evol.">
        <title>A new high-quality draft genome assembly of the Chinese cordyceps Ophiocordyceps sinensis.</title>
        <authorList>
            <person name="Shu R."/>
            <person name="Zhang J."/>
            <person name="Meng Q."/>
            <person name="Zhang H."/>
            <person name="Zhou G."/>
            <person name="Li M."/>
            <person name="Wu P."/>
            <person name="Zhao Y."/>
            <person name="Chen C."/>
            <person name="Qin Q."/>
        </authorList>
    </citation>
    <scope>NUCLEOTIDE SEQUENCE [LARGE SCALE GENOMIC DNA]</scope>
    <source>
        <strain evidence="3 4">IOZ07</strain>
    </source>
</reference>
<feature type="region of interest" description="Disordered" evidence="1">
    <location>
        <begin position="417"/>
        <end position="436"/>
    </location>
</feature>
<evidence type="ECO:0000313" key="4">
    <source>
        <dbReference type="Proteomes" id="UP000557566"/>
    </source>
</evidence>
<evidence type="ECO:0000259" key="2">
    <source>
        <dbReference type="Pfam" id="PF13391"/>
    </source>
</evidence>
<protein>
    <recommendedName>
        <fullName evidence="2">HNH nuclease domain-containing protein</fullName>
    </recommendedName>
</protein>
<feature type="compositionally biased region" description="Acidic residues" evidence="1">
    <location>
        <begin position="424"/>
        <end position="436"/>
    </location>
</feature>
<proteinExistence type="predicted"/>
<dbReference type="Pfam" id="PF13391">
    <property type="entry name" value="HNH_2"/>
    <property type="match status" value="1"/>
</dbReference>
<name>A0A8H4PX85_9HYPO</name>
<evidence type="ECO:0000313" key="3">
    <source>
        <dbReference type="EMBL" id="KAF4511933.1"/>
    </source>
</evidence>
<comment type="caution">
    <text evidence="3">The sequence shown here is derived from an EMBL/GenBank/DDBJ whole genome shotgun (WGS) entry which is preliminary data.</text>
</comment>
<dbReference type="OrthoDB" id="5386595at2759"/>
<organism evidence="3 4">
    <name type="scientific">Ophiocordyceps sinensis</name>
    <dbReference type="NCBI Taxonomy" id="72228"/>
    <lineage>
        <taxon>Eukaryota</taxon>
        <taxon>Fungi</taxon>
        <taxon>Dikarya</taxon>
        <taxon>Ascomycota</taxon>
        <taxon>Pezizomycotina</taxon>
        <taxon>Sordariomycetes</taxon>
        <taxon>Hypocreomycetidae</taxon>
        <taxon>Hypocreales</taxon>
        <taxon>Ophiocordycipitaceae</taxon>
        <taxon>Ophiocordyceps</taxon>
    </lineage>
</organism>
<dbReference type="AlphaFoldDB" id="A0A8H4PX85"/>
<sequence length="436" mass="49754">MLPTIRKEAAAPGYDRLWLSQVRVKYTIGTLKKQLKPKSSFDSDYWQRNAEICNLEAKWHQMELDIKFREYKRTGGKRSRRKWLQLDAEAEINTQAVLSFGTLGEISEKQARRLDPSAKRQKQGMEVTHRLREGFVKLFSTSPLGLGFINLEQGPLDRSQESNMRSAMKKVYGTKGSLVWEPVLGCLADGLVVQAAHLFPYRSASTMDLIFGHGSIDELSSPQNGLFLHLHIESALEKGIIAIIPDIDIDTSTHPVLRKERLVAWESRKVKDYKVWVLDKTNAKVAKKLFYSEVGYPVQTIAELHNRPLKFINDYRPHARYMWWAFLNSIQQFSMRQTRDKEGVRKEVLNSTRYWGTQGRYIHENILLGFVEELGQAIDPETASIIMGNAKEGDGSVEKEADPAAVTIMASDAIIKARERYGEGEEDSDEDSDEEE</sequence>
<evidence type="ECO:0000256" key="1">
    <source>
        <dbReference type="SAM" id="MobiDB-lite"/>
    </source>
</evidence>
<dbReference type="Proteomes" id="UP000557566">
    <property type="component" value="Unassembled WGS sequence"/>
</dbReference>
<dbReference type="InterPro" id="IPR003615">
    <property type="entry name" value="HNH_nuc"/>
</dbReference>
<gene>
    <name evidence="3" type="ORF">G6O67_001130</name>
</gene>